<dbReference type="Pfam" id="PF15975">
    <property type="entry name" value="Flot"/>
    <property type="match status" value="1"/>
</dbReference>
<accession>A0A430JL64</accession>
<dbReference type="Proteomes" id="UP000276128">
    <property type="component" value="Unassembled WGS sequence"/>
</dbReference>
<keyword evidence="3 5" id="KW-0472">Membrane</keyword>
<dbReference type="PANTHER" id="PTHR13806">
    <property type="entry name" value="FLOTILLIN-RELATED"/>
    <property type="match status" value="1"/>
</dbReference>
<evidence type="ECO:0000313" key="8">
    <source>
        <dbReference type="Proteomes" id="UP000276128"/>
    </source>
</evidence>
<keyword evidence="5" id="KW-0812">Transmembrane</keyword>
<dbReference type="Gene3D" id="3.30.479.30">
    <property type="entry name" value="Band 7 domain"/>
    <property type="match status" value="1"/>
</dbReference>
<dbReference type="GO" id="GO:0002020">
    <property type="term" value="F:protease binding"/>
    <property type="evidence" value="ECO:0007669"/>
    <property type="project" value="TreeGrafter"/>
</dbReference>
<dbReference type="InterPro" id="IPR027705">
    <property type="entry name" value="Flotillin_fam"/>
</dbReference>
<name>A0A430JL64_9BACL</name>
<organism evidence="7 8">
    <name type="scientific">Paenibacillus whitsoniae</name>
    <dbReference type="NCBI Taxonomy" id="2496558"/>
    <lineage>
        <taxon>Bacteria</taxon>
        <taxon>Bacillati</taxon>
        <taxon>Bacillota</taxon>
        <taxon>Bacilli</taxon>
        <taxon>Bacillales</taxon>
        <taxon>Paenibacillaceae</taxon>
        <taxon>Paenibacillus</taxon>
    </lineage>
</organism>
<dbReference type="Pfam" id="PF01145">
    <property type="entry name" value="Band_7"/>
    <property type="match status" value="1"/>
</dbReference>
<gene>
    <name evidence="7" type="ORF">EJQ19_00045</name>
</gene>
<evidence type="ECO:0000259" key="6">
    <source>
        <dbReference type="SMART" id="SM00244"/>
    </source>
</evidence>
<evidence type="ECO:0000256" key="5">
    <source>
        <dbReference type="SAM" id="Phobius"/>
    </source>
</evidence>
<dbReference type="EMBL" id="RXHU01000001">
    <property type="protein sequence ID" value="RTE11814.1"/>
    <property type="molecule type" value="Genomic_DNA"/>
</dbReference>
<feature type="coiled-coil region" evidence="4">
    <location>
        <begin position="303"/>
        <end position="380"/>
    </location>
</feature>
<dbReference type="GO" id="GO:0005886">
    <property type="term" value="C:plasma membrane"/>
    <property type="evidence" value="ECO:0007669"/>
    <property type="project" value="TreeGrafter"/>
</dbReference>
<feature type="transmembrane region" description="Helical" evidence="5">
    <location>
        <begin position="28"/>
        <end position="51"/>
    </location>
</feature>
<proteinExistence type="inferred from homology"/>
<evidence type="ECO:0000313" key="7">
    <source>
        <dbReference type="EMBL" id="RTE11814.1"/>
    </source>
</evidence>
<dbReference type="InterPro" id="IPR031905">
    <property type="entry name" value="Flotillin_C"/>
</dbReference>
<dbReference type="PANTHER" id="PTHR13806:SF46">
    <property type="entry name" value="FLOTILLIN-1-RELATED"/>
    <property type="match status" value="1"/>
</dbReference>
<sequence>MASQRWRYGRNERAGACFKLLTWEVNWMMLPVLIIVVAVVLVVFILLASIVKAYKKVPPNEAMIVFGLGGKRVVQGGGTFVIPGFQSYKTISMMLMSFDVKPDQPMFSQQGIRLKIEAVAQIKIQSDPVAISTASEQFLDHSMQEREAIILHSVEGHLRGLVGQLTVESILKNPDELNSKMRETCSADLDKMGLSLISFVLKRVADDQGYIANLGVPEVERIRKSASIAKAEVERDIQIRAADTEKEAAIRRAEAHQLKIEAETAASAKEAQYRKELSLKEAEFKQETTSRQAEADLAYELKQKQIQQSLVTEEVRIRQMEAEANKTVRQIEVELKQKELEATVIKPAEAEKQAAILRAEVNKQRQILEAEAEAEATRKRGEATAEAEFAKGKANAEVVRLAGLAEAEALEKKAEAYKQYTQAAVTVEILRILPELAERVAAPLSNVDKITVISQDGATSGVNRITGDIAKMIAQVPEITQTLTGQSVTELARAFLGKDAVAAAPSAKPEE</sequence>
<dbReference type="AlphaFoldDB" id="A0A430JL64"/>
<comment type="similarity">
    <text evidence="2">Belongs to the band 7/mec-2 family. Flotillin subfamily.</text>
</comment>
<keyword evidence="5" id="KW-1133">Transmembrane helix</keyword>
<dbReference type="CDD" id="cd03399">
    <property type="entry name" value="SPFH_flotillin"/>
    <property type="match status" value="1"/>
</dbReference>
<keyword evidence="4" id="KW-0175">Coiled coil</keyword>
<keyword evidence="8" id="KW-1185">Reference proteome</keyword>
<dbReference type="SUPFAM" id="SSF117892">
    <property type="entry name" value="Band 7/SPFH domain"/>
    <property type="match status" value="1"/>
</dbReference>
<dbReference type="SMART" id="SM00244">
    <property type="entry name" value="PHB"/>
    <property type="match status" value="1"/>
</dbReference>
<protein>
    <submittedName>
        <fullName evidence="7">Flotillin family protein</fullName>
    </submittedName>
</protein>
<dbReference type="InterPro" id="IPR036013">
    <property type="entry name" value="Band_7/SPFH_dom_sf"/>
</dbReference>
<evidence type="ECO:0000256" key="1">
    <source>
        <dbReference type="ARBA" id="ARBA00004370"/>
    </source>
</evidence>
<dbReference type="GO" id="GO:0072659">
    <property type="term" value="P:protein localization to plasma membrane"/>
    <property type="evidence" value="ECO:0007669"/>
    <property type="project" value="TreeGrafter"/>
</dbReference>
<dbReference type="OrthoDB" id="9786220at2"/>
<evidence type="ECO:0000256" key="2">
    <source>
        <dbReference type="ARBA" id="ARBA00007161"/>
    </source>
</evidence>
<evidence type="ECO:0000256" key="3">
    <source>
        <dbReference type="ARBA" id="ARBA00023136"/>
    </source>
</evidence>
<comment type="caution">
    <text evidence="7">The sequence shown here is derived from an EMBL/GenBank/DDBJ whole genome shotgun (WGS) entry which is preliminary data.</text>
</comment>
<comment type="subcellular location">
    <subcellularLocation>
        <location evidence="1">Membrane</location>
    </subcellularLocation>
</comment>
<feature type="domain" description="Band 7" evidence="6">
    <location>
        <begin position="52"/>
        <end position="229"/>
    </location>
</feature>
<dbReference type="InterPro" id="IPR001107">
    <property type="entry name" value="Band_7"/>
</dbReference>
<reference evidence="7 8" key="1">
    <citation type="submission" date="2018-12" db="EMBL/GenBank/DDBJ databases">
        <title>Bacillus ochoae sp. nov., Paenibacillus whitsoniae sp. nov., Paenibacillus spiritus sp. nov. Isolated from the Mars Exploration Rover during spacecraft assembly.</title>
        <authorList>
            <person name="Seuylemezian A."/>
            <person name="Vaishampayan P."/>
        </authorList>
    </citation>
    <scope>NUCLEOTIDE SEQUENCE [LARGE SCALE GENOMIC DNA]</scope>
    <source>
        <strain evidence="7 8">MER 54</strain>
    </source>
</reference>
<evidence type="ECO:0000256" key="4">
    <source>
        <dbReference type="SAM" id="Coils"/>
    </source>
</evidence>